<dbReference type="Pfam" id="PF08386">
    <property type="entry name" value="Abhydrolase_4"/>
    <property type="match status" value="1"/>
</dbReference>
<dbReference type="EMBL" id="CP027860">
    <property type="protein sequence ID" value="AVP99716.1"/>
    <property type="molecule type" value="Genomic_DNA"/>
</dbReference>
<keyword evidence="9 13" id="KW-0378">Hydrolase</keyword>
<dbReference type="PANTHER" id="PTHR43722:SF1">
    <property type="entry name" value="PROLINE IMINOPEPTIDASE"/>
    <property type="match status" value="1"/>
</dbReference>
<gene>
    <name evidence="13" type="ORF">C7S18_22185</name>
</gene>
<dbReference type="GO" id="GO:0006508">
    <property type="term" value="P:proteolysis"/>
    <property type="evidence" value="ECO:0007669"/>
    <property type="project" value="UniProtKB-KW"/>
</dbReference>
<evidence type="ECO:0000313" key="13">
    <source>
        <dbReference type="EMBL" id="AVP99716.1"/>
    </source>
</evidence>
<dbReference type="SUPFAM" id="SSF53474">
    <property type="entry name" value="alpha/beta-Hydrolases"/>
    <property type="match status" value="1"/>
</dbReference>
<feature type="domain" description="AB hydrolase-1" evidence="11">
    <location>
        <begin position="106"/>
        <end position="259"/>
    </location>
</feature>
<evidence type="ECO:0000256" key="1">
    <source>
        <dbReference type="ARBA" id="ARBA00001585"/>
    </source>
</evidence>
<evidence type="ECO:0000259" key="11">
    <source>
        <dbReference type="Pfam" id="PF00561"/>
    </source>
</evidence>
<evidence type="ECO:0000256" key="6">
    <source>
        <dbReference type="ARBA" id="ARBA00022438"/>
    </source>
</evidence>
<accession>A0A2P1PY01</accession>
<protein>
    <recommendedName>
        <fullName evidence="5">Proline iminopeptidase</fullName>
        <ecNumber evidence="4">3.4.11.5</ecNumber>
    </recommendedName>
    <alternativeName>
        <fullName evidence="10">Prolyl aminopeptidase</fullName>
    </alternativeName>
</protein>
<evidence type="ECO:0000256" key="7">
    <source>
        <dbReference type="ARBA" id="ARBA00022490"/>
    </source>
</evidence>
<reference evidence="13 14" key="2">
    <citation type="submission" date="2018-03" db="EMBL/GenBank/DDBJ databases">
        <authorList>
            <person name="Keele B.F."/>
        </authorList>
    </citation>
    <scope>NUCLEOTIDE SEQUENCE [LARGE SCALE GENOMIC DNA]</scope>
    <source>
        <strain evidence="13 14">D13</strain>
    </source>
</reference>
<dbReference type="AlphaFoldDB" id="A0A2P1PY01"/>
<keyword evidence="14" id="KW-1185">Reference proteome</keyword>
<dbReference type="GO" id="GO:0004177">
    <property type="term" value="F:aminopeptidase activity"/>
    <property type="evidence" value="ECO:0007669"/>
    <property type="project" value="UniProtKB-KW"/>
</dbReference>
<evidence type="ECO:0000256" key="10">
    <source>
        <dbReference type="ARBA" id="ARBA00029605"/>
    </source>
</evidence>
<dbReference type="InterPro" id="IPR013595">
    <property type="entry name" value="Pept_S33_TAP-like_C"/>
</dbReference>
<dbReference type="InterPro" id="IPR029058">
    <property type="entry name" value="AB_hydrolase_fold"/>
</dbReference>
<keyword evidence="7" id="KW-0963">Cytoplasm</keyword>
<dbReference type="GO" id="GO:0005737">
    <property type="term" value="C:cytoplasm"/>
    <property type="evidence" value="ECO:0007669"/>
    <property type="project" value="UniProtKB-SubCell"/>
</dbReference>
<comment type="subcellular location">
    <subcellularLocation>
        <location evidence="2">Cytoplasm</location>
    </subcellularLocation>
</comment>
<dbReference type="OrthoDB" id="4510475at2"/>
<comment type="similarity">
    <text evidence="3">Belongs to the peptidase S33 family.</text>
</comment>
<feature type="domain" description="Peptidase S33 tripeptidyl aminopeptidase-like C-terminal" evidence="12">
    <location>
        <begin position="402"/>
        <end position="495"/>
    </location>
</feature>
<keyword evidence="6" id="KW-0031">Aminopeptidase</keyword>
<evidence type="ECO:0000256" key="3">
    <source>
        <dbReference type="ARBA" id="ARBA00010088"/>
    </source>
</evidence>
<dbReference type="RefSeq" id="WP_106893635.1">
    <property type="nucleotide sequence ID" value="NZ_CP027860.1"/>
</dbReference>
<dbReference type="EC" id="3.4.11.5" evidence="4"/>
<comment type="catalytic activity">
    <reaction evidence="1">
        <text>Release of N-terminal proline from a peptide.</text>
        <dbReference type="EC" id="3.4.11.5"/>
    </reaction>
</comment>
<evidence type="ECO:0000256" key="9">
    <source>
        <dbReference type="ARBA" id="ARBA00022801"/>
    </source>
</evidence>
<organism evidence="13 14">
    <name type="scientific">Ahniella affigens</name>
    <dbReference type="NCBI Taxonomy" id="2021234"/>
    <lineage>
        <taxon>Bacteria</taxon>
        <taxon>Pseudomonadati</taxon>
        <taxon>Pseudomonadota</taxon>
        <taxon>Gammaproteobacteria</taxon>
        <taxon>Lysobacterales</taxon>
        <taxon>Rhodanobacteraceae</taxon>
        <taxon>Ahniella</taxon>
    </lineage>
</organism>
<evidence type="ECO:0000256" key="2">
    <source>
        <dbReference type="ARBA" id="ARBA00004496"/>
    </source>
</evidence>
<evidence type="ECO:0000259" key="12">
    <source>
        <dbReference type="Pfam" id="PF08386"/>
    </source>
</evidence>
<dbReference type="InterPro" id="IPR002410">
    <property type="entry name" value="Peptidase_S33"/>
</dbReference>
<evidence type="ECO:0000256" key="8">
    <source>
        <dbReference type="ARBA" id="ARBA00022670"/>
    </source>
</evidence>
<evidence type="ECO:0000313" key="14">
    <source>
        <dbReference type="Proteomes" id="UP000241074"/>
    </source>
</evidence>
<dbReference type="Gene3D" id="3.40.50.1820">
    <property type="entry name" value="alpha/beta hydrolase"/>
    <property type="match status" value="1"/>
</dbReference>
<dbReference type="PRINTS" id="PR00793">
    <property type="entry name" value="PROAMNOPTASE"/>
</dbReference>
<evidence type="ECO:0000256" key="4">
    <source>
        <dbReference type="ARBA" id="ARBA00012568"/>
    </source>
</evidence>
<dbReference type="PANTHER" id="PTHR43722">
    <property type="entry name" value="PROLINE IMINOPEPTIDASE"/>
    <property type="match status" value="1"/>
</dbReference>
<sequence length="513" mass="55400">MPLPFVPYSPPSNVGGPGFCRRGEVRWAVIALAIALASAASSSRATDLGTLHFTNCDLEDRRLSDVLEAQCATLEVPENYDEPEGRKITLRIGLGKSQASEPEADPVLFLAGGPGQSAVDAYPMIAGALSRIREKRNILLIDQRGTGESNTLKCVMPEADEAQPVLMESPDAQTKLAADCAASLKDKADVRQYTTTVAIKDFEAVREAIGAKQWNLIGGSYGTRAAQVYAHYYPQSIRSMILDGVVPAEHRLASGHARNLENALNGIFERCRKAPECKAQFGDPGAALEQLKAELQRSPREVSFRDPKTGEGKTQTLTYDALVAVVRLFAYAPESAALIPWALNEAINNRADVMMAQAQLVAGDLGESITYGMQWSVMCSEDLPDVEPDPLDAKTLLGTAFVVQAKAQCAGWPRGERPADFFAPMQSDIPTLLTSGEFDPVTPPSFGEQAAKGYTNGRHIVVKGRGHIVIGQGCMPRLAAEFVNDLKPKDLDTTCLDRFKPVPAFLNANGWTP</sequence>
<proteinExistence type="inferred from homology"/>
<name>A0A2P1PY01_9GAMM</name>
<evidence type="ECO:0000256" key="5">
    <source>
        <dbReference type="ARBA" id="ARBA00021843"/>
    </source>
</evidence>
<dbReference type="KEGG" id="xba:C7S18_22185"/>
<reference evidence="13 14" key="1">
    <citation type="submission" date="2018-03" db="EMBL/GenBank/DDBJ databases">
        <title>Ahniella affigens gen. nov., sp. nov., a gammaproteobacterium isolated from sandy soil near a stream.</title>
        <authorList>
            <person name="Ko Y."/>
            <person name="Kim J.-H."/>
        </authorList>
    </citation>
    <scope>NUCLEOTIDE SEQUENCE [LARGE SCALE GENOMIC DNA]</scope>
    <source>
        <strain evidence="13 14">D13</strain>
    </source>
</reference>
<dbReference type="Pfam" id="PF00561">
    <property type="entry name" value="Abhydrolase_1"/>
    <property type="match status" value="1"/>
</dbReference>
<keyword evidence="8" id="KW-0645">Protease</keyword>
<dbReference type="InterPro" id="IPR005944">
    <property type="entry name" value="Pro_iminopeptidase"/>
</dbReference>
<dbReference type="Proteomes" id="UP000241074">
    <property type="component" value="Chromosome"/>
</dbReference>
<dbReference type="InterPro" id="IPR000073">
    <property type="entry name" value="AB_hydrolase_1"/>
</dbReference>